<dbReference type="PANTHER" id="PTHR47784:SF4">
    <property type="entry name" value="ZN(II)2CYS6 TRANSCRIPTION FACTOR (EUROFUNG)"/>
    <property type="match status" value="1"/>
</dbReference>
<dbReference type="KEGG" id="trg:TRUGW13939_08137"/>
<name>A0A7H8R5N0_TALRU</name>
<dbReference type="InterPro" id="IPR053157">
    <property type="entry name" value="Sterol_Uptake_Regulator"/>
</dbReference>
<dbReference type="RefSeq" id="XP_035347166.1">
    <property type="nucleotide sequence ID" value="XM_035491273.1"/>
</dbReference>
<accession>A0A7H8R5N0</accession>
<dbReference type="EMBL" id="CP055901">
    <property type="protein sequence ID" value="QKX60991.1"/>
    <property type="molecule type" value="Genomic_DNA"/>
</dbReference>
<gene>
    <name evidence="1" type="ORF">TRUGW13939_08137</name>
</gene>
<dbReference type="OrthoDB" id="4227482at2759"/>
<dbReference type="GeneID" id="55995626"/>
<evidence type="ECO:0000313" key="2">
    <source>
        <dbReference type="Proteomes" id="UP000509510"/>
    </source>
</evidence>
<protein>
    <submittedName>
        <fullName evidence="1">Uncharacterized protein</fullName>
    </submittedName>
</protein>
<keyword evidence="2" id="KW-1185">Reference proteome</keyword>
<organism evidence="1 2">
    <name type="scientific">Talaromyces rugulosus</name>
    <name type="common">Penicillium rugulosum</name>
    <dbReference type="NCBI Taxonomy" id="121627"/>
    <lineage>
        <taxon>Eukaryota</taxon>
        <taxon>Fungi</taxon>
        <taxon>Dikarya</taxon>
        <taxon>Ascomycota</taxon>
        <taxon>Pezizomycotina</taxon>
        <taxon>Eurotiomycetes</taxon>
        <taxon>Eurotiomycetidae</taxon>
        <taxon>Eurotiales</taxon>
        <taxon>Trichocomaceae</taxon>
        <taxon>Talaromyces</taxon>
        <taxon>Talaromyces sect. Islandici</taxon>
    </lineage>
</organism>
<evidence type="ECO:0000313" key="1">
    <source>
        <dbReference type="EMBL" id="QKX60991.1"/>
    </source>
</evidence>
<dbReference type="PANTHER" id="PTHR47784">
    <property type="entry name" value="STEROL UPTAKE CONTROL PROTEIN 2"/>
    <property type="match status" value="1"/>
</dbReference>
<dbReference type="Proteomes" id="UP000509510">
    <property type="component" value="Chromosome IV"/>
</dbReference>
<dbReference type="GO" id="GO:0001228">
    <property type="term" value="F:DNA-binding transcription activator activity, RNA polymerase II-specific"/>
    <property type="evidence" value="ECO:0007669"/>
    <property type="project" value="TreeGrafter"/>
</dbReference>
<proteinExistence type="predicted"/>
<sequence length="292" mass="32812">MQHVGLFYHLSTETYESFRLDFGDVHIPFHKLLKEAVSAPYLMNELLALAAIHRSTLDPSEEAFYLHQATELQTHALSILNAMKPQVNDETCVPLFLFSSILGLHEMCKTFIFRETEFEPFMEKFVRYLSLHQGVRAITSGSWHILSESILSPLIKQGESVLPVGAPLGELCSPLQNLIESADLPHEDIVSCEQAISSLQSVFSSAPSGTQGKLSIHSILAWPVILCQGYTDLLRRREPHALVILAYFGVVVHYRTDMWMCGDGGAFLVNLISQHLGYEWSDWLAWPIQAIS</sequence>
<reference evidence="2" key="1">
    <citation type="submission" date="2020-06" db="EMBL/GenBank/DDBJ databases">
        <title>A chromosome-scale genome assembly of Talaromyces rugulosus W13939.</title>
        <authorList>
            <person name="Wang B."/>
            <person name="Guo L."/>
            <person name="Ye K."/>
            <person name="Wang L."/>
        </authorList>
    </citation>
    <scope>NUCLEOTIDE SEQUENCE [LARGE SCALE GENOMIC DNA]</scope>
    <source>
        <strain evidence="2">W13939</strain>
    </source>
</reference>
<dbReference type="AlphaFoldDB" id="A0A7H8R5N0"/>